<gene>
    <name evidence="2" type="ORF">NCTC503_01608</name>
</gene>
<dbReference type="Gene3D" id="1.10.1760.20">
    <property type="match status" value="1"/>
</dbReference>
<feature type="transmembrane region" description="Helical" evidence="1">
    <location>
        <begin position="145"/>
        <end position="171"/>
    </location>
</feature>
<dbReference type="OrthoDB" id="9766854at2"/>
<dbReference type="EMBL" id="LR590481">
    <property type="protein sequence ID" value="VTQ90482.1"/>
    <property type="molecule type" value="Genomic_DNA"/>
</dbReference>
<reference evidence="2 3" key="1">
    <citation type="submission" date="2019-05" db="EMBL/GenBank/DDBJ databases">
        <authorList>
            <consortium name="Pathogen Informatics"/>
        </authorList>
    </citation>
    <scope>NUCLEOTIDE SEQUENCE [LARGE SCALE GENOMIC DNA]</scope>
    <source>
        <strain evidence="2 3">NCTC503</strain>
    </source>
</reference>
<organism evidence="2 3">
    <name type="scientific">Hathewaya histolytica</name>
    <name type="common">Clostridium histolyticum</name>
    <dbReference type="NCBI Taxonomy" id="1498"/>
    <lineage>
        <taxon>Bacteria</taxon>
        <taxon>Bacillati</taxon>
        <taxon>Bacillota</taxon>
        <taxon>Clostridia</taxon>
        <taxon>Eubacteriales</taxon>
        <taxon>Clostridiaceae</taxon>
        <taxon>Hathewaya</taxon>
    </lineage>
</organism>
<evidence type="ECO:0000256" key="1">
    <source>
        <dbReference type="SAM" id="Phobius"/>
    </source>
</evidence>
<sequence>MKDKKIQSIVIIAFGVSMNFIGTLIAFTFKLPICLDSIGTIMNSFLLGPLSGIVTGIMGSFICGITFDIYSLYFAPVQVATGFFAGYLYRKSYLKGRILPISILVISLFSASIGAVISAYVFNGITSSGSSIIVIFLRNIGLNKVLSVFIVQYLIDYIDKFISCALIITILNRISKNSIIRSCGGENGEI</sequence>
<dbReference type="AlphaFoldDB" id="A0A4U9RF46"/>
<dbReference type="Proteomes" id="UP000308489">
    <property type="component" value="Chromosome 1"/>
</dbReference>
<dbReference type="RefSeq" id="WP_138210244.1">
    <property type="nucleotide sequence ID" value="NZ_CBCRUQ010000018.1"/>
</dbReference>
<keyword evidence="1" id="KW-1133">Transmembrane helix</keyword>
<feature type="transmembrane region" description="Helical" evidence="1">
    <location>
        <begin position="101"/>
        <end position="125"/>
    </location>
</feature>
<evidence type="ECO:0000313" key="2">
    <source>
        <dbReference type="EMBL" id="VTQ90482.1"/>
    </source>
</evidence>
<dbReference type="KEGG" id="hhw:NCTC503_01608"/>
<protein>
    <submittedName>
        <fullName evidence="2">Integral membrane protein</fullName>
    </submittedName>
</protein>
<feature type="transmembrane region" description="Helical" evidence="1">
    <location>
        <begin position="41"/>
        <end position="67"/>
    </location>
</feature>
<name>A0A4U9RF46_HATHI</name>
<accession>A0A4U9RF46</accession>
<feature type="transmembrane region" description="Helical" evidence="1">
    <location>
        <begin position="6"/>
        <end position="29"/>
    </location>
</feature>
<proteinExistence type="predicted"/>
<keyword evidence="1" id="KW-0472">Membrane</keyword>
<evidence type="ECO:0000313" key="3">
    <source>
        <dbReference type="Proteomes" id="UP000308489"/>
    </source>
</evidence>
<keyword evidence="1" id="KW-0812">Transmembrane</keyword>
<keyword evidence="3" id="KW-1185">Reference proteome</keyword>